<gene>
    <name evidence="1" type="ORF">SCP_0214560</name>
</gene>
<sequence length="103" mass="11341">MTAASALIVKHADFKAKSKGKDKDRKKKGKCTFCGFSSHIKDKCQKFKDSQAEGITVKSDKKAEKPAETKESAKITSISQADCEMLHLFIAEELAHGNDLLHC</sequence>
<proteinExistence type="predicted"/>
<dbReference type="RefSeq" id="XP_027611158.1">
    <property type="nucleotide sequence ID" value="XM_027755357.1"/>
</dbReference>
<accession>A0A401GDP2</accession>
<comment type="caution">
    <text evidence="1">The sequence shown here is derived from an EMBL/GenBank/DDBJ whole genome shotgun (WGS) entry which is preliminary data.</text>
</comment>
<dbReference type="EMBL" id="BFAD01000002">
    <property type="protein sequence ID" value="GBE80245.1"/>
    <property type="molecule type" value="Genomic_DNA"/>
</dbReference>
<dbReference type="InParanoid" id="A0A401GDP2"/>
<name>A0A401GDP2_9APHY</name>
<evidence type="ECO:0000313" key="1">
    <source>
        <dbReference type="EMBL" id="GBE80245.1"/>
    </source>
</evidence>
<protein>
    <submittedName>
        <fullName evidence="1">Uncharacterized protein</fullName>
    </submittedName>
</protein>
<dbReference type="Proteomes" id="UP000287166">
    <property type="component" value="Unassembled WGS sequence"/>
</dbReference>
<evidence type="ECO:0000313" key="2">
    <source>
        <dbReference type="Proteomes" id="UP000287166"/>
    </source>
</evidence>
<organism evidence="1 2">
    <name type="scientific">Sparassis crispa</name>
    <dbReference type="NCBI Taxonomy" id="139825"/>
    <lineage>
        <taxon>Eukaryota</taxon>
        <taxon>Fungi</taxon>
        <taxon>Dikarya</taxon>
        <taxon>Basidiomycota</taxon>
        <taxon>Agaricomycotina</taxon>
        <taxon>Agaricomycetes</taxon>
        <taxon>Polyporales</taxon>
        <taxon>Sparassidaceae</taxon>
        <taxon>Sparassis</taxon>
    </lineage>
</organism>
<keyword evidence="2" id="KW-1185">Reference proteome</keyword>
<dbReference type="GeneID" id="38777162"/>
<reference evidence="1 2" key="1">
    <citation type="journal article" date="2018" name="Sci. Rep.">
        <title>Genome sequence of the cauliflower mushroom Sparassis crispa (Hanabiratake) and its association with beneficial usage.</title>
        <authorList>
            <person name="Kiyama R."/>
            <person name="Furutani Y."/>
            <person name="Kawaguchi K."/>
            <person name="Nakanishi T."/>
        </authorList>
    </citation>
    <scope>NUCLEOTIDE SEQUENCE [LARGE SCALE GENOMIC DNA]</scope>
</reference>
<dbReference type="AlphaFoldDB" id="A0A401GDP2"/>